<sequence length="108" mass="12286">SGIVTLAVNWTNKGTFTSKSWEMTNLGRLYIQRYRTSGDQINFIPEGFELHQMAAENSAWDKQGHSMFVVTGQNGTTNLQWQTTGEWEVAGNMWHHCSMTFGVRNVNI</sequence>
<name>A0A229VV36_9BIFI</name>
<gene>
    <name evidence="1" type="ORF">Tam10B_2477</name>
</gene>
<reference evidence="1 2" key="1">
    <citation type="submission" date="2017-05" db="EMBL/GenBank/DDBJ databases">
        <title>Bifidobacterium vansinderenii sp. nov.</title>
        <authorList>
            <person name="Lugli G.A."/>
            <person name="Duranti S."/>
            <person name="Mangifesta M."/>
        </authorList>
    </citation>
    <scope>NUCLEOTIDE SEQUENCE [LARGE SCALE GENOMIC DNA]</scope>
    <source>
        <strain evidence="1 2">Tam10B</strain>
    </source>
</reference>
<dbReference type="EMBL" id="NEWD01000048">
    <property type="protein sequence ID" value="OXM99279.1"/>
    <property type="molecule type" value="Genomic_DNA"/>
</dbReference>
<accession>A0A229VV36</accession>
<proteinExistence type="predicted"/>
<comment type="caution">
    <text evidence="1">The sequence shown here is derived from an EMBL/GenBank/DDBJ whole genome shotgun (WGS) entry which is preliminary data.</text>
</comment>
<dbReference type="Proteomes" id="UP000215433">
    <property type="component" value="Unassembled WGS sequence"/>
</dbReference>
<dbReference type="RefSeq" id="WP_158214220.1">
    <property type="nucleotide sequence ID" value="NZ_NEWD01000048.1"/>
</dbReference>
<feature type="non-terminal residue" evidence="1">
    <location>
        <position position="1"/>
    </location>
</feature>
<protein>
    <submittedName>
        <fullName evidence="1">Uncharacterized protein</fullName>
    </submittedName>
</protein>
<organism evidence="1 2">
    <name type="scientific">Bifidobacterium vansinderenii</name>
    <dbReference type="NCBI Taxonomy" id="1984871"/>
    <lineage>
        <taxon>Bacteria</taxon>
        <taxon>Bacillati</taxon>
        <taxon>Actinomycetota</taxon>
        <taxon>Actinomycetes</taxon>
        <taxon>Bifidobacteriales</taxon>
        <taxon>Bifidobacteriaceae</taxon>
        <taxon>Bifidobacterium</taxon>
    </lineage>
</organism>
<dbReference type="OrthoDB" id="3239113at2"/>
<dbReference type="AlphaFoldDB" id="A0A229VV36"/>
<evidence type="ECO:0000313" key="1">
    <source>
        <dbReference type="EMBL" id="OXM99279.1"/>
    </source>
</evidence>
<evidence type="ECO:0000313" key="2">
    <source>
        <dbReference type="Proteomes" id="UP000215433"/>
    </source>
</evidence>
<keyword evidence="2" id="KW-1185">Reference proteome</keyword>